<evidence type="ECO:0000313" key="2">
    <source>
        <dbReference type="Proteomes" id="UP000288024"/>
    </source>
</evidence>
<dbReference type="Pfam" id="PF20119">
    <property type="entry name" value="DUF6509"/>
    <property type="match status" value="1"/>
</dbReference>
<name>A0A3S2TYQ6_9BACI</name>
<protein>
    <submittedName>
        <fullName evidence="1">Pullulanase</fullName>
    </submittedName>
</protein>
<organism evidence="1 2">
    <name type="scientific">Niallia taxi</name>
    <dbReference type="NCBI Taxonomy" id="2499688"/>
    <lineage>
        <taxon>Bacteria</taxon>
        <taxon>Bacillati</taxon>
        <taxon>Bacillota</taxon>
        <taxon>Bacilli</taxon>
        <taxon>Bacillales</taxon>
        <taxon>Bacillaceae</taxon>
        <taxon>Niallia</taxon>
    </lineage>
</organism>
<dbReference type="Proteomes" id="UP000288024">
    <property type="component" value="Unassembled WGS sequence"/>
</dbReference>
<proteinExistence type="predicted"/>
<dbReference type="RefSeq" id="WP_127737766.1">
    <property type="nucleotide sequence ID" value="NZ_CAJCKN010000108.1"/>
</dbReference>
<reference evidence="1 2" key="1">
    <citation type="submission" date="2019-01" db="EMBL/GenBank/DDBJ databases">
        <title>Bacillus sp. M5HDSG1-1, whole genome shotgun sequence.</title>
        <authorList>
            <person name="Tuo L."/>
        </authorList>
    </citation>
    <scope>NUCLEOTIDE SEQUENCE [LARGE SCALE GENOMIC DNA]</scope>
    <source>
        <strain evidence="1 2">M5HDSG1-1</strain>
    </source>
</reference>
<comment type="caution">
    <text evidence="1">The sequence shown here is derived from an EMBL/GenBank/DDBJ whole genome shotgun (WGS) entry which is preliminary data.</text>
</comment>
<accession>A0A3S2TYQ6</accession>
<gene>
    <name evidence="1" type="ORF">EM808_08615</name>
</gene>
<evidence type="ECO:0000313" key="1">
    <source>
        <dbReference type="EMBL" id="RVT65548.1"/>
    </source>
</evidence>
<dbReference type="InterPro" id="IPR045424">
    <property type="entry name" value="DUF6509"/>
</dbReference>
<keyword evidence="2" id="KW-1185">Reference proteome</keyword>
<sequence>MNITEYTVEKLQDPTGILSGDRYEFILQLEEEEDDELFEDGAVELKVLFFVDEKEMKVLNYHFHNSSQDKYLDFALEDEELQEIHSFCSSHYASEEA</sequence>
<dbReference type="EMBL" id="RZTZ01000002">
    <property type="protein sequence ID" value="RVT65548.1"/>
    <property type="molecule type" value="Genomic_DNA"/>
</dbReference>
<dbReference type="AlphaFoldDB" id="A0A3S2TYQ6"/>